<dbReference type="PANTHER" id="PTHR45633">
    <property type="entry name" value="60 KDA HEAT SHOCK PROTEIN, MITOCHONDRIAL"/>
    <property type="match status" value="1"/>
</dbReference>
<dbReference type="SUPFAM" id="SSF48592">
    <property type="entry name" value="GroEL equatorial domain-like"/>
    <property type="match status" value="1"/>
</dbReference>
<reference evidence="3" key="1">
    <citation type="journal article" date="2017" name="ISME J.">
        <title>Novel chaperonins are prevalent in the virioplankton and demonstrate links to viral biology and ecology.</title>
        <authorList>
            <person name="Marine R.L."/>
            <person name="Nasko D.J."/>
            <person name="Wray J."/>
            <person name="Polson S.W."/>
            <person name="Wommack K.E."/>
        </authorList>
    </citation>
    <scope>NUCLEOTIDE SEQUENCE</scope>
</reference>
<dbReference type="SUPFAM" id="SSF52029">
    <property type="entry name" value="GroEL apical domain-like"/>
    <property type="match status" value="1"/>
</dbReference>
<sequence length="525" mass="57377">MNNPKQLNFGDAGRQKLIKGIETISLAVKSTLGPMGNTVLIESPSHTHGITVTKDGVTVAKSINLIDPVEDLAVRMVKEAADRTATLAGDGTTTAIVLTEALVKHGFLKITEANRTDVLRELVDLTSGVLSSLKRRSRKVNKTRLRDVAYISANNDKMIGDIIAGAYNEVGKNGVVTVEKSKTPHTYYDTTHGIKIDRGYSSPLFINNHKKDECLLSDVFVLVSDAEISNVLQIEELLKPIIREGKRLLIIAPCHTNVINTLAANVIKRGIQVCVIQPPSFGYKQHELMQDIALSVGATYFSEKTGDDLSLMSFNDLGRADRVIVSRDKTVVIKQDKTSSSEVAERISQLTESYENETRQDERDFILSRIASLTGGIGVIYVGGNTDLEQKELYDRVDDAVCAVRSALEEGILPGGGVALFKESAYLDDMNCSVAQRILCEALRAPLRQIFHNAGLGIDSDMEERLLYDQDNEGLNVKTGKWGDMYKMGVIDPLKVTRSALQNAVSVAVSILSTNAIVTIARVDD</sequence>
<dbReference type="Pfam" id="PF00118">
    <property type="entry name" value="Cpn60_TCP1"/>
    <property type="match status" value="1"/>
</dbReference>
<evidence type="ECO:0000313" key="3">
    <source>
        <dbReference type="EMBL" id="AQM32652.1"/>
    </source>
</evidence>
<dbReference type="Gene3D" id="3.50.7.10">
    <property type="entry name" value="GroEL"/>
    <property type="match status" value="1"/>
</dbReference>
<evidence type="ECO:0000256" key="2">
    <source>
        <dbReference type="ARBA" id="ARBA00023186"/>
    </source>
</evidence>
<keyword evidence="2" id="KW-0143">Chaperone</keyword>
<dbReference type="NCBIfam" id="NF009487">
    <property type="entry name" value="PRK12849.1"/>
    <property type="match status" value="1"/>
</dbReference>
<accession>A0A240F784</accession>
<dbReference type="GO" id="GO:0042026">
    <property type="term" value="P:protein refolding"/>
    <property type="evidence" value="ECO:0007669"/>
    <property type="project" value="InterPro"/>
</dbReference>
<dbReference type="InterPro" id="IPR002423">
    <property type="entry name" value="Cpn60/GroEL/TCP-1"/>
</dbReference>
<dbReference type="InterPro" id="IPR027409">
    <property type="entry name" value="GroEL-like_apical_dom_sf"/>
</dbReference>
<dbReference type="Gene3D" id="1.10.560.10">
    <property type="entry name" value="GroEL-like equatorial domain"/>
    <property type="match status" value="1"/>
</dbReference>
<dbReference type="EMBL" id="KU595486">
    <property type="protein sequence ID" value="AQM32652.1"/>
    <property type="molecule type" value="Genomic_DNA"/>
</dbReference>
<comment type="similarity">
    <text evidence="1">Belongs to the chaperonin (HSP60) family.</text>
</comment>
<dbReference type="InterPro" id="IPR027413">
    <property type="entry name" value="GROEL-like_equatorial_sf"/>
</dbReference>
<dbReference type="GO" id="GO:0140662">
    <property type="term" value="F:ATP-dependent protein folding chaperone"/>
    <property type="evidence" value="ECO:0007669"/>
    <property type="project" value="InterPro"/>
</dbReference>
<name>A0A240F784_9VIRU</name>
<dbReference type="InterPro" id="IPR001844">
    <property type="entry name" value="Cpn60/GroEL"/>
</dbReference>
<evidence type="ECO:0000256" key="1">
    <source>
        <dbReference type="ARBA" id="ARBA00006607"/>
    </source>
</evidence>
<gene>
    <name evidence="3" type="primary">GroEL</name>
</gene>
<dbReference type="InterPro" id="IPR027410">
    <property type="entry name" value="TCP-1-like_intermed_sf"/>
</dbReference>
<dbReference type="GO" id="GO:0005524">
    <property type="term" value="F:ATP binding"/>
    <property type="evidence" value="ECO:0007669"/>
    <property type="project" value="InterPro"/>
</dbReference>
<dbReference type="PRINTS" id="PR00298">
    <property type="entry name" value="CHAPERONIN60"/>
</dbReference>
<organism evidence="3">
    <name type="scientific">uncultured virus</name>
    <dbReference type="NCBI Taxonomy" id="340016"/>
    <lineage>
        <taxon>Viruses</taxon>
        <taxon>environmental samples</taxon>
    </lineage>
</organism>
<dbReference type="SUPFAM" id="SSF54849">
    <property type="entry name" value="GroEL-intermediate domain like"/>
    <property type="match status" value="1"/>
</dbReference>
<protein>
    <submittedName>
        <fullName evidence="3">Chaperonin GroEL</fullName>
    </submittedName>
</protein>
<dbReference type="FunFam" id="3.50.7.10:FF:000001">
    <property type="entry name" value="60 kDa chaperonin"/>
    <property type="match status" value="1"/>
</dbReference>
<proteinExistence type="inferred from homology"/>
<dbReference type="Gene3D" id="3.30.260.10">
    <property type="entry name" value="TCP-1-like chaperonin intermediate domain"/>
    <property type="match status" value="1"/>
</dbReference>
<dbReference type="NCBIfam" id="NF000592">
    <property type="entry name" value="PRK00013.1"/>
    <property type="match status" value="1"/>
</dbReference>